<feature type="domain" description="SH3b" evidence="2">
    <location>
        <begin position="88"/>
        <end position="154"/>
    </location>
</feature>
<dbReference type="EMBL" id="VXMH01000069">
    <property type="protein sequence ID" value="MYC95859.1"/>
    <property type="molecule type" value="Genomic_DNA"/>
</dbReference>
<dbReference type="SMART" id="SM00287">
    <property type="entry name" value="SH3b"/>
    <property type="match status" value="2"/>
</dbReference>
<protein>
    <submittedName>
        <fullName evidence="3">SH3 domain-containing protein</fullName>
    </submittedName>
</protein>
<feature type="compositionally biased region" description="Acidic residues" evidence="1">
    <location>
        <begin position="170"/>
        <end position="192"/>
    </location>
</feature>
<proteinExistence type="predicted"/>
<sequence length="489" mass="52080">MSVQLFYRRRCACSQTCPRVPVHSRGRRAIASLGGTMPNRFRVSLFGALVILPLLISSCYPFQGDITQILTPAAPPTAEATAEPEMVILAATVAVNALRVRQAPNEETPIIAGLLKGDVINVVGRTEDGSWLKVEVPDVGTIGWIWAEDVTLNGDPSALLVPEDAQMAAEPEDAMADDGEEPEEQADDGEMAAEEKAEDQASAVADLEPRVTVYAQEVIKGQVTVAEAAVPVEGWVVIHADDAGSYGPIIGQAHLEPGLTTDLAVDIDVDAATETLYAMLHTDGGVFDVFEFPGTDMPVLKDGAPISSAFTVMIGEMSISDEEADAEEAVPVTTPTDEPLLQVGDVTRHLAIVTTRALRVRSKPETIAEVLAGVAVGEAYPVAGFSSDEHWVAIFFPDIEDPVWIAASLVELRDIELRVQMGRATIETGRGGRLRLRGGPSLEAPIVGHAQDGESYDTLGYSEDGQWALLVGTGVEGATWASVSFLLFE</sequence>
<dbReference type="Pfam" id="PF08239">
    <property type="entry name" value="SH3_3"/>
    <property type="match status" value="1"/>
</dbReference>
<dbReference type="InterPro" id="IPR052354">
    <property type="entry name" value="Cell_Wall_Dynamics_Protein"/>
</dbReference>
<feature type="region of interest" description="Disordered" evidence="1">
    <location>
        <begin position="169"/>
        <end position="203"/>
    </location>
</feature>
<evidence type="ECO:0000259" key="2">
    <source>
        <dbReference type="PROSITE" id="PS51781"/>
    </source>
</evidence>
<accession>A0A6B1D8K2</accession>
<dbReference type="PROSITE" id="PS51781">
    <property type="entry name" value="SH3B"/>
    <property type="match status" value="1"/>
</dbReference>
<evidence type="ECO:0000256" key="1">
    <source>
        <dbReference type="SAM" id="MobiDB-lite"/>
    </source>
</evidence>
<comment type="caution">
    <text evidence="3">The sequence shown here is derived from an EMBL/GenBank/DDBJ whole genome shotgun (WGS) entry which is preliminary data.</text>
</comment>
<dbReference type="InterPro" id="IPR003646">
    <property type="entry name" value="SH3-like_bac-type"/>
</dbReference>
<dbReference type="Pfam" id="PF23951">
    <property type="entry name" value="DUF7282"/>
    <property type="match status" value="1"/>
</dbReference>
<dbReference type="Gene3D" id="2.30.30.40">
    <property type="entry name" value="SH3 Domains"/>
    <property type="match status" value="2"/>
</dbReference>
<evidence type="ECO:0000313" key="3">
    <source>
        <dbReference type="EMBL" id="MYC95859.1"/>
    </source>
</evidence>
<dbReference type="InterPro" id="IPR055706">
    <property type="entry name" value="Slg1/2_DUF7282"/>
</dbReference>
<name>A0A6B1D8K2_9CHLR</name>
<gene>
    <name evidence="3" type="ORF">F4X14_12925</name>
</gene>
<dbReference type="AlphaFoldDB" id="A0A6B1D8K2"/>
<organism evidence="3">
    <name type="scientific">Caldilineaceae bacterium SB0661_bin_32</name>
    <dbReference type="NCBI Taxonomy" id="2605255"/>
    <lineage>
        <taxon>Bacteria</taxon>
        <taxon>Bacillati</taxon>
        <taxon>Chloroflexota</taxon>
        <taxon>Caldilineae</taxon>
        <taxon>Caldilineales</taxon>
        <taxon>Caldilineaceae</taxon>
    </lineage>
</organism>
<dbReference type="PANTHER" id="PTHR34408:SF1">
    <property type="entry name" value="GLYCOSYL HYDROLASE FAMILY 19 DOMAIN-CONTAINING PROTEIN HI_1415"/>
    <property type="match status" value="1"/>
</dbReference>
<reference evidence="3" key="1">
    <citation type="submission" date="2019-09" db="EMBL/GenBank/DDBJ databases">
        <title>Characterisation of the sponge microbiome using genome-centric metagenomics.</title>
        <authorList>
            <person name="Engelberts J.P."/>
            <person name="Robbins S.J."/>
            <person name="De Goeij J.M."/>
            <person name="Aranda M."/>
            <person name="Bell S.C."/>
            <person name="Webster N.S."/>
        </authorList>
    </citation>
    <scope>NUCLEOTIDE SEQUENCE</scope>
    <source>
        <strain evidence="3">SB0661_bin_32</strain>
    </source>
</reference>
<dbReference type="PANTHER" id="PTHR34408">
    <property type="entry name" value="FAMILY PROTEIN, PUTATIVE-RELATED"/>
    <property type="match status" value="1"/>
</dbReference>